<dbReference type="InterPro" id="IPR013785">
    <property type="entry name" value="Aldolase_TIM"/>
</dbReference>
<dbReference type="InterPro" id="IPR017853">
    <property type="entry name" value="GH"/>
</dbReference>
<comment type="catalytic activity">
    <reaction evidence="1">
        <text>Hydrolysis of terminal, non-reducing alpha-D-galactose residues in alpha-D-galactosides, including galactose oligosaccharides, galactomannans and galactolipids.</text>
        <dbReference type="EC" id="3.2.1.22"/>
    </reaction>
</comment>
<comment type="caution">
    <text evidence="5">The sequence shown here is derived from an EMBL/GenBank/DDBJ whole genome shotgun (WGS) entry which is preliminary data.</text>
</comment>
<organism evidence="5 6">
    <name type="scientific">Papiliotrema laurentii</name>
    <name type="common">Cryptococcus laurentii</name>
    <dbReference type="NCBI Taxonomy" id="5418"/>
    <lineage>
        <taxon>Eukaryota</taxon>
        <taxon>Fungi</taxon>
        <taxon>Dikarya</taxon>
        <taxon>Basidiomycota</taxon>
        <taxon>Agaricomycotina</taxon>
        <taxon>Tremellomycetes</taxon>
        <taxon>Tremellales</taxon>
        <taxon>Rhynchogastremaceae</taxon>
        <taxon>Papiliotrema</taxon>
    </lineage>
</organism>
<evidence type="ECO:0000313" key="5">
    <source>
        <dbReference type="EMBL" id="KAK1920623.1"/>
    </source>
</evidence>
<keyword evidence="5" id="KW-0378">Hydrolase</keyword>
<evidence type="ECO:0000256" key="3">
    <source>
        <dbReference type="ARBA" id="ARBA00023277"/>
    </source>
</evidence>
<gene>
    <name evidence="5" type="ORF">DB88DRAFT_520497</name>
</gene>
<sequence length="671" mass="74634">MSISTQRHTLEAERDFQTIALDLRLPDDVWSWKTISFVRNKPTWIETKIFGELGSHPDQSSSLLLLQSTDGRDVLAIYPVSTLAANCNLRIDTRASTLHMNIRRCVPRVETEVFAVTGRASSENARGLVKMVVEAARELVGGKIESKRSDFWDGLGVCTWESLGKEYLTPPAGRPTFDNLLNLIPPFPIETFLIDDGWQDSSATRALISFQPWSGIQAPMREVINSIKSKGVWAVGVWLTLQGYWMSIDPTSPLIGLYDCRPFPTARENQARGGIHCPLLAGEDKQCWGVDFLKADYAQITGPGSAHVQQAMWSGMMEAVERVWGGTDRVIMCMSHNERMLNGPGGLGFGRPAGNLIFRISDDFNPDYPERHTNYIQWNVYQSILTAHLSFVLDFDMFASSPDDKWPEYHAFLRSLTPGPTLLSDAPHDETDWVLLDRLTSKVKSGATKVVKTDTPASALPGRWFRDDVQDMVDGPAIMAYVYVPEAHGSIIGAWNCHSDTTDAWARDHIRLQDIHDSLKRGQLDDEYVIWGMNLKGKTDGYALVQPGESPDFSIQLAKSECGGVVVSKVWQIGGRRVAVLGMLEKYAPLARLRVAIQAGDLVIDTPYEAAITVMVLDSEFHIKASIDGQVVKVYRREIGQSGLNLFSVHPGVMASACKGQAEYYQIRITP</sequence>
<dbReference type="Gene3D" id="3.20.20.70">
    <property type="entry name" value="Aldolase class I"/>
    <property type="match status" value="1"/>
</dbReference>
<comment type="catalytic activity">
    <reaction evidence="4">
        <text>alpha-D-galactosyl-(1-&gt;3)-1D-myo-inositol + sucrose = raffinose + myo-inositol</text>
        <dbReference type="Rhea" id="RHEA:20161"/>
        <dbReference type="ChEBI" id="CHEBI:16634"/>
        <dbReference type="ChEBI" id="CHEBI:17268"/>
        <dbReference type="ChEBI" id="CHEBI:17505"/>
        <dbReference type="ChEBI" id="CHEBI:17992"/>
        <dbReference type="EC" id="2.4.1.82"/>
    </reaction>
</comment>
<evidence type="ECO:0000256" key="4">
    <source>
        <dbReference type="ARBA" id="ARBA00049426"/>
    </source>
</evidence>
<dbReference type="Proteomes" id="UP001182556">
    <property type="component" value="Unassembled WGS sequence"/>
</dbReference>
<keyword evidence="6" id="KW-1185">Reference proteome</keyword>
<dbReference type="SUPFAM" id="SSF51445">
    <property type="entry name" value="(Trans)glycosidases"/>
    <property type="match status" value="1"/>
</dbReference>
<dbReference type="GO" id="GO:0047274">
    <property type="term" value="F:galactinol-sucrose galactosyltransferase activity"/>
    <property type="evidence" value="ECO:0007669"/>
    <property type="project" value="UniProtKB-EC"/>
</dbReference>
<dbReference type="PANTHER" id="PTHR31268">
    <property type="match status" value="1"/>
</dbReference>
<evidence type="ECO:0000256" key="2">
    <source>
        <dbReference type="ARBA" id="ARBA00007240"/>
    </source>
</evidence>
<evidence type="ECO:0000256" key="1">
    <source>
        <dbReference type="ARBA" id="ARBA00001255"/>
    </source>
</evidence>
<dbReference type="Pfam" id="PF05691">
    <property type="entry name" value="Raffinose_syn"/>
    <property type="match status" value="1"/>
</dbReference>
<evidence type="ECO:0000313" key="6">
    <source>
        <dbReference type="Proteomes" id="UP001182556"/>
    </source>
</evidence>
<accession>A0AAD9FMW7</accession>
<name>A0AAD9FMW7_PAPLA</name>
<dbReference type="EMBL" id="JAODAN010000015">
    <property type="protein sequence ID" value="KAK1920623.1"/>
    <property type="molecule type" value="Genomic_DNA"/>
</dbReference>
<proteinExistence type="inferred from homology"/>
<dbReference type="GO" id="GO:0004557">
    <property type="term" value="F:alpha-galactosidase activity"/>
    <property type="evidence" value="ECO:0007669"/>
    <property type="project" value="UniProtKB-EC"/>
</dbReference>
<dbReference type="AlphaFoldDB" id="A0AAD9FMW7"/>
<keyword evidence="3" id="KW-0119">Carbohydrate metabolism</keyword>
<dbReference type="InterPro" id="IPR008811">
    <property type="entry name" value="Glycosyl_hydrolases_36"/>
</dbReference>
<comment type="similarity">
    <text evidence="2">Belongs to the glycosyl hydrolases 36 family.</text>
</comment>
<dbReference type="PANTHER" id="PTHR31268:SF32">
    <property type="entry name" value="GALACTINOL--SUCROSE GALACTOSYLTRANSFERASE 2-RELATED"/>
    <property type="match status" value="1"/>
</dbReference>
<reference evidence="5" key="1">
    <citation type="submission" date="2023-02" db="EMBL/GenBank/DDBJ databases">
        <title>Identification and recombinant expression of a fungal hydrolase from Papiliotrema laurentii that hydrolyzes apple cutin and clears colloidal polyester polyurethane.</title>
        <authorList>
            <consortium name="DOE Joint Genome Institute"/>
            <person name="Roman V.A."/>
            <person name="Bojanowski C."/>
            <person name="Crable B.R."/>
            <person name="Wagner D.N."/>
            <person name="Hung C.S."/>
            <person name="Nadeau L.J."/>
            <person name="Schratz L."/>
            <person name="Haridas S."/>
            <person name="Pangilinan J."/>
            <person name="Lipzen A."/>
            <person name="Na H."/>
            <person name="Yan M."/>
            <person name="Ng V."/>
            <person name="Grigoriev I.V."/>
            <person name="Spatafora J.W."/>
            <person name="Barlow D."/>
            <person name="Biffinger J."/>
            <person name="Kelley-Loughnane N."/>
            <person name="Varaljay V.A."/>
            <person name="Crookes-Goodson W.J."/>
        </authorList>
    </citation>
    <scope>NUCLEOTIDE SEQUENCE</scope>
    <source>
        <strain evidence="5">5307AH</strain>
    </source>
</reference>
<protein>
    <submittedName>
        <fullName evidence="5">Glycoside hydrolase superfamily</fullName>
    </submittedName>
</protein>